<dbReference type="InterPro" id="IPR036565">
    <property type="entry name" value="Mur-like_cat_sf"/>
</dbReference>
<dbReference type="EMBL" id="FMYL01000006">
    <property type="protein sequence ID" value="SDB95667.1"/>
    <property type="molecule type" value="Genomic_DNA"/>
</dbReference>
<dbReference type="InterPro" id="IPR005762">
    <property type="entry name" value="MurD"/>
</dbReference>
<dbReference type="GO" id="GO:0005737">
    <property type="term" value="C:cytoplasm"/>
    <property type="evidence" value="ECO:0007669"/>
    <property type="project" value="UniProtKB-SubCell"/>
</dbReference>
<comment type="similarity">
    <text evidence="7">Belongs to the MurCDEF family.</text>
</comment>
<keyword evidence="7 8" id="KW-0131">Cell cycle</keyword>
<dbReference type="Gene3D" id="3.90.190.20">
    <property type="entry name" value="Mur ligase, C-terminal domain"/>
    <property type="match status" value="1"/>
</dbReference>
<feature type="domain" description="Mur ligase central" evidence="10">
    <location>
        <begin position="110"/>
        <end position="282"/>
    </location>
</feature>
<dbReference type="SUPFAM" id="SSF53623">
    <property type="entry name" value="MurD-like peptide ligases, catalytic domain"/>
    <property type="match status" value="1"/>
</dbReference>
<comment type="subcellular location">
    <subcellularLocation>
        <location evidence="1 7 8">Cytoplasm</location>
    </subcellularLocation>
</comment>
<dbReference type="AlphaFoldDB" id="A0A1G6HMY2"/>
<feature type="binding site" evidence="7">
    <location>
        <begin position="112"/>
        <end position="118"/>
    </location>
    <ligand>
        <name>ATP</name>
        <dbReference type="ChEBI" id="CHEBI:30616"/>
    </ligand>
</feature>
<evidence type="ECO:0000256" key="5">
    <source>
        <dbReference type="ARBA" id="ARBA00022741"/>
    </source>
</evidence>
<dbReference type="Gene3D" id="3.40.1190.10">
    <property type="entry name" value="Mur-like, catalytic domain"/>
    <property type="match status" value="1"/>
</dbReference>
<keyword evidence="7 8" id="KW-0573">Peptidoglycan synthesis</keyword>
<dbReference type="SUPFAM" id="SSF53244">
    <property type="entry name" value="MurD-like peptide ligases, peptide-binding domain"/>
    <property type="match status" value="1"/>
</dbReference>
<dbReference type="Proteomes" id="UP000242501">
    <property type="component" value="Unassembled WGS sequence"/>
</dbReference>
<dbReference type="GO" id="GO:0051301">
    <property type="term" value="P:cell division"/>
    <property type="evidence" value="ECO:0007669"/>
    <property type="project" value="UniProtKB-KW"/>
</dbReference>
<organism evidence="11 12">
    <name type="scientific">Acinetobacter boissieri</name>
    <dbReference type="NCBI Taxonomy" id="1219383"/>
    <lineage>
        <taxon>Bacteria</taxon>
        <taxon>Pseudomonadati</taxon>
        <taxon>Pseudomonadota</taxon>
        <taxon>Gammaproteobacteria</taxon>
        <taxon>Moraxellales</taxon>
        <taxon>Moraxellaceae</taxon>
        <taxon>Acinetobacter</taxon>
    </lineage>
</organism>
<comment type="function">
    <text evidence="7 8">Cell wall formation. Catalyzes the addition of glutamate to the nucleotide precursor UDP-N-acetylmuramoyl-L-alanine (UMA).</text>
</comment>
<keyword evidence="6 7" id="KW-0067">ATP-binding</keyword>
<dbReference type="STRING" id="1219383.SAMN05421733_106177"/>
<feature type="domain" description="Mur ligase C-terminal" evidence="9">
    <location>
        <begin position="305"/>
        <end position="424"/>
    </location>
</feature>
<dbReference type="GO" id="GO:0008764">
    <property type="term" value="F:UDP-N-acetylmuramoylalanine-D-glutamate ligase activity"/>
    <property type="evidence" value="ECO:0007669"/>
    <property type="project" value="UniProtKB-UniRule"/>
</dbReference>
<reference evidence="12" key="1">
    <citation type="submission" date="2016-09" db="EMBL/GenBank/DDBJ databases">
        <authorList>
            <person name="Varghese N."/>
            <person name="Submissions S."/>
        </authorList>
    </citation>
    <scope>NUCLEOTIDE SEQUENCE [LARGE SCALE GENOMIC DNA]</scope>
    <source>
        <strain evidence="12">ANC 4422</strain>
    </source>
</reference>
<evidence type="ECO:0000256" key="2">
    <source>
        <dbReference type="ARBA" id="ARBA00004752"/>
    </source>
</evidence>
<evidence type="ECO:0000256" key="1">
    <source>
        <dbReference type="ARBA" id="ARBA00004496"/>
    </source>
</evidence>
<dbReference type="GO" id="GO:0009252">
    <property type="term" value="P:peptidoglycan biosynthetic process"/>
    <property type="evidence" value="ECO:0007669"/>
    <property type="project" value="UniProtKB-UniRule"/>
</dbReference>
<protein>
    <recommendedName>
        <fullName evidence="7 8">UDP-N-acetylmuramoylalanine--D-glutamate ligase</fullName>
        <ecNumber evidence="7 8">6.3.2.9</ecNumber>
    </recommendedName>
    <alternativeName>
        <fullName evidence="7">D-glutamic acid-adding enzyme</fullName>
    </alternativeName>
    <alternativeName>
        <fullName evidence="7">UDP-N-acetylmuramoyl-L-alanyl-D-glutamate synthetase</fullName>
    </alternativeName>
</protein>
<evidence type="ECO:0000313" key="11">
    <source>
        <dbReference type="EMBL" id="SDB95667.1"/>
    </source>
</evidence>
<keyword evidence="5 7" id="KW-0547">Nucleotide-binding</keyword>
<keyword evidence="12" id="KW-1185">Reference proteome</keyword>
<evidence type="ECO:0000256" key="7">
    <source>
        <dbReference type="HAMAP-Rule" id="MF_00639"/>
    </source>
</evidence>
<keyword evidence="4 7" id="KW-0436">Ligase</keyword>
<dbReference type="GO" id="GO:0071555">
    <property type="term" value="P:cell wall organization"/>
    <property type="evidence" value="ECO:0007669"/>
    <property type="project" value="UniProtKB-KW"/>
</dbReference>
<keyword evidence="3 7" id="KW-0963">Cytoplasm</keyword>
<dbReference type="RefSeq" id="WP_092748336.1">
    <property type="nucleotide sequence ID" value="NZ_FMYL01000006.1"/>
</dbReference>
<dbReference type="Pfam" id="PF08245">
    <property type="entry name" value="Mur_ligase_M"/>
    <property type="match status" value="1"/>
</dbReference>
<dbReference type="UniPathway" id="UPA00219"/>
<evidence type="ECO:0000259" key="10">
    <source>
        <dbReference type="Pfam" id="PF08245"/>
    </source>
</evidence>
<dbReference type="InterPro" id="IPR036615">
    <property type="entry name" value="Mur_ligase_C_dom_sf"/>
</dbReference>
<gene>
    <name evidence="7" type="primary">murD</name>
    <name evidence="11" type="ORF">SAMN05421733_106177</name>
</gene>
<dbReference type="GO" id="GO:0005524">
    <property type="term" value="F:ATP binding"/>
    <property type="evidence" value="ECO:0007669"/>
    <property type="project" value="UniProtKB-UniRule"/>
</dbReference>
<dbReference type="PANTHER" id="PTHR43692:SF1">
    <property type="entry name" value="UDP-N-ACETYLMURAMOYLALANINE--D-GLUTAMATE LIGASE"/>
    <property type="match status" value="1"/>
</dbReference>
<dbReference type="Pfam" id="PF02875">
    <property type="entry name" value="Mur_ligase_C"/>
    <property type="match status" value="1"/>
</dbReference>
<dbReference type="InterPro" id="IPR004101">
    <property type="entry name" value="Mur_ligase_C"/>
</dbReference>
<dbReference type="OrthoDB" id="9809796at2"/>
<sequence length="451" mass="48725">MLIQRGGLKVVAGLGVSGVSAVNFLVENGYRVAVTDSRVTPPGCEQIPEHIDTHFGQLDQELLLSAEEIILSPGLSPQIPEIQQAIAQGISVVGDIQLLRRATDVPIIAITGSNAKSTVTTLMGQMAQDAGKKVAVGGNLGRPALDLLKDQPELIILELSSFQLEMTSNLHAEVAIVLNISEDHLDRHGNMLGYHTAKHRIFQGVKHVVYNRDDSLTRPFVPDVTPMKSFGLTAPDMNQYGILTDLDGTIWLARGRERLIKSSDLYIQGTHNVANALACLAIGEFMGLTRESMLETLKQFKGLAHRCEYVNTKAGVRYYNDSKGTNIGATIAAIDGLGQAIAAQYGKVVLILGGQSKGQDFSVLKNALARYVKHVVLIGEDATKISSVISDVVPVTFANTLVEAVQYTQQESEPQDVVLLSPACASFDMFTGYVDRGQQFVACVEALNDDR</sequence>
<dbReference type="InterPro" id="IPR013221">
    <property type="entry name" value="Mur_ligase_cen"/>
</dbReference>
<comment type="pathway">
    <text evidence="2 7 8">Cell wall biogenesis; peptidoglycan biosynthesis.</text>
</comment>
<dbReference type="HAMAP" id="MF_00639">
    <property type="entry name" value="MurD"/>
    <property type="match status" value="1"/>
</dbReference>
<keyword evidence="7 8" id="KW-0133">Cell shape</keyword>
<comment type="catalytic activity">
    <reaction evidence="7 8">
        <text>UDP-N-acetyl-alpha-D-muramoyl-L-alanine + D-glutamate + ATP = UDP-N-acetyl-alpha-D-muramoyl-L-alanyl-D-glutamate + ADP + phosphate + H(+)</text>
        <dbReference type="Rhea" id="RHEA:16429"/>
        <dbReference type="ChEBI" id="CHEBI:15378"/>
        <dbReference type="ChEBI" id="CHEBI:29986"/>
        <dbReference type="ChEBI" id="CHEBI:30616"/>
        <dbReference type="ChEBI" id="CHEBI:43474"/>
        <dbReference type="ChEBI" id="CHEBI:83898"/>
        <dbReference type="ChEBI" id="CHEBI:83900"/>
        <dbReference type="ChEBI" id="CHEBI:456216"/>
        <dbReference type="EC" id="6.3.2.9"/>
    </reaction>
</comment>
<dbReference type="Pfam" id="PF21799">
    <property type="entry name" value="MurD-like_N"/>
    <property type="match status" value="1"/>
</dbReference>
<name>A0A1G6HMY2_9GAMM</name>
<dbReference type="Gene3D" id="3.40.50.720">
    <property type="entry name" value="NAD(P)-binding Rossmann-like Domain"/>
    <property type="match status" value="1"/>
</dbReference>
<evidence type="ECO:0000256" key="4">
    <source>
        <dbReference type="ARBA" id="ARBA00022598"/>
    </source>
</evidence>
<evidence type="ECO:0000256" key="8">
    <source>
        <dbReference type="RuleBase" id="RU003664"/>
    </source>
</evidence>
<accession>A0A1G6HMY2</accession>
<evidence type="ECO:0000313" key="12">
    <source>
        <dbReference type="Proteomes" id="UP000242501"/>
    </source>
</evidence>
<dbReference type="PANTHER" id="PTHR43692">
    <property type="entry name" value="UDP-N-ACETYLMURAMOYLALANINE--D-GLUTAMATE LIGASE"/>
    <property type="match status" value="1"/>
</dbReference>
<keyword evidence="7 8" id="KW-0961">Cell wall biogenesis/degradation</keyword>
<evidence type="ECO:0000256" key="3">
    <source>
        <dbReference type="ARBA" id="ARBA00022490"/>
    </source>
</evidence>
<dbReference type="GO" id="GO:0008360">
    <property type="term" value="P:regulation of cell shape"/>
    <property type="evidence" value="ECO:0007669"/>
    <property type="project" value="UniProtKB-KW"/>
</dbReference>
<dbReference type="NCBIfam" id="TIGR01087">
    <property type="entry name" value="murD"/>
    <property type="match status" value="1"/>
</dbReference>
<keyword evidence="7 8" id="KW-0132">Cell division</keyword>
<dbReference type="EC" id="6.3.2.9" evidence="7 8"/>
<evidence type="ECO:0000256" key="6">
    <source>
        <dbReference type="ARBA" id="ARBA00022840"/>
    </source>
</evidence>
<evidence type="ECO:0000259" key="9">
    <source>
        <dbReference type="Pfam" id="PF02875"/>
    </source>
</evidence>
<proteinExistence type="inferred from homology"/>
<dbReference type="SUPFAM" id="SSF51984">
    <property type="entry name" value="MurCD N-terminal domain"/>
    <property type="match status" value="1"/>
</dbReference>